<proteinExistence type="predicted"/>
<protein>
    <submittedName>
        <fullName evidence="1">Uncharacterized protein</fullName>
    </submittedName>
</protein>
<name>A0AAV5ILJ3_9ROSI</name>
<evidence type="ECO:0000313" key="2">
    <source>
        <dbReference type="Proteomes" id="UP001054252"/>
    </source>
</evidence>
<comment type="caution">
    <text evidence="1">The sequence shown here is derived from an EMBL/GenBank/DDBJ whole genome shotgun (WGS) entry which is preliminary data.</text>
</comment>
<keyword evidence="2" id="KW-1185">Reference proteome</keyword>
<dbReference type="EMBL" id="BPVZ01000014">
    <property type="protein sequence ID" value="GKU99460.1"/>
    <property type="molecule type" value="Genomic_DNA"/>
</dbReference>
<reference evidence="1 2" key="1">
    <citation type="journal article" date="2021" name="Commun. Biol.">
        <title>The genome of Shorea leprosula (Dipterocarpaceae) highlights the ecological relevance of drought in aseasonal tropical rainforests.</title>
        <authorList>
            <person name="Ng K.K.S."/>
            <person name="Kobayashi M.J."/>
            <person name="Fawcett J.A."/>
            <person name="Hatakeyama M."/>
            <person name="Paape T."/>
            <person name="Ng C.H."/>
            <person name="Ang C.C."/>
            <person name="Tnah L.H."/>
            <person name="Lee C.T."/>
            <person name="Nishiyama T."/>
            <person name="Sese J."/>
            <person name="O'Brien M.J."/>
            <person name="Copetti D."/>
            <person name="Mohd Noor M.I."/>
            <person name="Ong R.C."/>
            <person name="Putra M."/>
            <person name="Sireger I.Z."/>
            <person name="Indrioko S."/>
            <person name="Kosugi Y."/>
            <person name="Izuno A."/>
            <person name="Isagi Y."/>
            <person name="Lee S.L."/>
            <person name="Shimizu K.K."/>
        </authorList>
    </citation>
    <scope>NUCLEOTIDE SEQUENCE [LARGE SCALE GENOMIC DNA]</scope>
    <source>
        <strain evidence="1">214</strain>
    </source>
</reference>
<organism evidence="1 2">
    <name type="scientific">Rubroshorea leprosula</name>
    <dbReference type="NCBI Taxonomy" id="152421"/>
    <lineage>
        <taxon>Eukaryota</taxon>
        <taxon>Viridiplantae</taxon>
        <taxon>Streptophyta</taxon>
        <taxon>Embryophyta</taxon>
        <taxon>Tracheophyta</taxon>
        <taxon>Spermatophyta</taxon>
        <taxon>Magnoliopsida</taxon>
        <taxon>eudicotyledons</taxon>
        <taxon>Gunneridae</taxon>
        <taxon>Pentapetalae</taxon>
        <taxon>rosids</taxon>
        <taxon>malvids</taxon>
        <taxon>Malvales</taxon>
        <taxon>Dipterocarpaceae</taxon>
        <taxon>Rubroshorea</taxon>
    </lineage>
</organism>
<dbReference type="AlphaFoldDB" id="A0AAV5ILJ3"/>
<sequence length="68" mass="8256">MVAYCIFKTERNFYASSHVSRTITIKAFHHVKTYFYEIRSALYTSAMLKNQLKWDFKFQQLHSSQKER</sequence>
<dbReference type="Proteomes" id="UP001054252">
    <property type="component" value="Unassembled WGS sequence"/>
</dbReference>
<accession>A0AAV5ILJ3</accession>
<gene>
    <name evidence="1" type="ORF">SLEP1_g12310</name>
</gene>
<evidence type="ECO:0000313" key="1">
    <source>
        <dbReference type="EMBL" id="GKU99460.1"/>
    </source>
</evidence>